<evidence type="ECO:0000313" key="5">
    <source>
        <dbReference type="Proteomes" id="UP000005207"/>
    </source>
</evidence>
<feature type="compositionally biased region" description="Low complexity" evidence="2">
    <location>
        <begin position="208"/>
        <end position="224"/>
    </location>
</feature>
<dbReference type="SMART" id="SM00355">
    <property type="entry name" value="ZnF_C2H2"/>
    <property type="match status" value="4"/>
</dbReference>
<evidence type="ECO:0000256" key="1">
    <source>
        <dbReference type="PROSITE-ProRule" id="PRU00042"/>
    </source>
</evidence>
<dbReference type="PANTHER" id="PTHR31025">
    <property type="entry name" value="SI:CH211-196P9.1-RELATED"/>
    <property type="match status" value="1"/>
</dbReference>
<keyword evidence="1" id="KW-0862">Zinc</keyword>
<keyword evidence="5" id="KW-1185">Reference proteome</keyword>
<dbReference type="Proteomes" id="UP000005207">
    <property type="component" value="Linkage group LG6"/>
</dbReference>
<name>A0A669BXH9_ORENI</name>
<dbReference type="PROSITE" id="PS50157">
    <property type="entry name" value="ZINC_FINGER_C2H2_2"/>
    <property type="match status" value="1"/>
</dbReference>
<dbReference type="PROSITE" id="PS00028">
    <property type="entry name" value="ZINC_FINGER_C2H2_1"/>
    <property type="match status" value="2"/>
</dbReference>
<reference evidence="4" key="3">
    <citation type="submission" date="2025-09" db="UniProtKB">
        <authorList>
            <consortium name="Ensembl"/>
        </authorList>
    </citation>
    <scope>IDENTIFICATION</scope>
</reference>
<feature type="domain" description="C2H2-type" evidence="3">
    <location>
        <begin position="2"/>
        <end position="30"/>
    </location>
</feature>
<feature type="region of interest" description="Disordered" evidence="2">
    <location>
        <begin position="201"/>
        <end position="224"/>
    </location>
</feature>
<evidence type="ECO:0000313" key="4">
    <source>
        <dbReference type="Ensembl" id="ENSONIP00000039156.1"/>
    </source>
</evidence>
<keyword evidence="1" id="KW-0863">Zinc-finger</keyword>
<reference evidence="4" key="2">
    <citation type="submission" date="2025-08" db="UniProtKB">
        <authorList>
            <consortium name="Ensembl"/>
        </authorList>
    </citation>
    <scope>IDENTIFICATION</scope>
</reference>
<reference evidence="5" key="1">
    <citation type="submission" date="2012-01" db="EMBL/GenBank/DDBJ databases">
        <title>The Genome Sequence of Oreochromis niloticus (Nile Tilapia).</title>
        <authorList>
            <consortium name="Broad Institute Genome Assembly Team"/>
            <consortium name="Broad Institute Sequencing Platform"/>
            <person name="Di Palma F."/>
            <person name="Johnson J."/>
            <person name="Lander E.S."/>
            <person name="Lindblad-Toh K."/>
        </authorList>
    </citation>
    <scope>NUCLEOTIDE SEQUENCE [LARGE SCALE GENOMIC DNA]</scope>
</reference>
<proteinExistence type="predicted"/>
<dbReference type="InParanoid" id="A0A669BXH9"/>
<dbReference type="GO" id="GO:0008270">
    <property type="term" value="F:zinc ion binding"/>
    <property type="evidence" value="ECO:0007669"/>
    <property type="project" value="UniProtKB-KW"/>
</dbReference>
<accession>A0A669BXH9</accession>
<dbReference type="OMA" id="FRNCEYK"/>
<dbReference type="Gene3D" id="3.30.160.60">
    <property type="entry name" value="Classic Zinc Finger"/>
    <property type="match status" value="1"/>
</dbReference>
<dbReference type="InterPro" id="IPR013087">
    <property type="entry name" value="Znf_C2H2_type"/>
</dbReference>
<protein>
    <recommendedName>
        <fullName evidence="3">C2H2-type domain-containing protein</fullName>
    </recommendedName>
</protein>
<keyword evidence="1" id="KW-0479">Metal-binding</keyword>
<dbReference type="Ensembl" id="ENSONIT00000034963.1">
    <property type="protein sequence ID" value="ENSONIP00000039156.1"/>
    <property type="gene ID" value="ENSONIG00000029800.1"/>
</dbReference>
<dbReference type="GeneTree" id="ENSGT00950000182912"/>
<dbReference type="PANTHER" id="PTHR31025:SF27">
    <property type="entry name" value="SI:CH211-193K19.2-RELATED"/>
    <property type="match status" value="1"/>
</dbReference>
<evidence type="ECO:0000259" key="3">
    <source>
        <dbReference type="PROSITE" id="PS50157"/>
    </source>
</evidence>
<sequence length="459" mass="51905">MWQCKLCKKVVSSRALLLKHYRLVHSRQQYPCAYSDCVCVFKTWNALHSHLSRSHTQRTLDKSVSLATFNCHLCSCCNIASEQEYFSHINNHLKCNETVHCMFEGCSFKTNIYGTFKSHRNRKHNPYTLKDFKIGIANTIVGQTSADDSTDTIVEEDISANIDHDTTIFIIKTGVPETSTGSNESSVSSFNLGSPCSGHNPDYDTDILSSPESRSSSSSSSANSTLRSEAWPLDFRIPEFSFDVELQLTKGNQEFQANGTLLTLKPKLKSDILESLSSEIMKYKAYPSDSNLSDVCQALVVKHPCLKEKGSETGFSAWKISLKYKMSNYRGKLKNLGCSELVINSLKRRGNSNVHPNQVKKPRRAEVNFCPDYPAGETRESQEEERLVLLSEFKKKNNDETIKAKMAQTFPHRRQEILQDMPFVADFKSRWPALFSPREVTESVDLQMHSTCNILNPSC</sequence>
<evidence type="ECO:0000256" key="2">
    <source>
        <dbReference type="SAM" id="MobiDB-lite"/>
    </source>
</evidence>
<organism evidence="4 5">
    <name type="scientific">Oreochromis niloticus</name>
    <name type="common">Nile tilapia</name>
    <name type="synonym">Tilapia nilotica</name>
    <dbReference type="NCBI Taxonomy" id="8128"/>
    <lineage>
        <taxon>Eukaryota</taxon>
        <taxon>Metazoa</taxon>
        <taxon>Chordata</taxon>
        <taxon>Craniata</taxon>
        <taxon>Vertebrata</taxon>
        <taxon>Euteleostomi</taxon>
        <taxon>Actinopterygii</taxon>
        <taxon>Neopterygii</taxon>
        <taxon>Teleostei</taxon>
        <taxon>Neoteleostei</taxon>
        <taxon>Acanthomorphata</taxon>
        <taxon>Ovalentaria</taxon>
        <taxon>Cichlomorphae</taxon>
        <taxon>Cichliformes</taxon>
        <taxon>Cichlidae</taxon>
        <taxon>African cichlids</taxon>
        <taxon>Pseudocrenilabrinae</taxon>
        <taxon>Oreochromini</taxon>
        <taxon>Oreochromis</taxon>
    </lineage>
</organism>
<dbReference type="AlphaFoldDB" id="A0A669BXH9"/>